<dbReference type="InterPro" id="IPR050463">
    <property type="entry name" value="Gfo/Idh/MocA_oxidrdct_glycsds"/>
</dbReference>
<dbReference type="RefSeq" id="WP_110131672.1">
    <property type="nucleotide sequence ID" value="NZ_QHJQ01000009.1"/>
</dbReference>
<evidence type="ECO:0000259" key="2">
    <source>
        <dbReference type="Pfam" id="PF01408"/>
    </source>
</evidence>
<dbReference type="EMBL" id="QHJQ01000009">
    <property type="protein sequence ID" value="PXA03384.1"/>
    <property type="molecule type" value="Genomic_DNA"/>
</dbReference>
<dbReference type="GO" id="GO:0016491">
    <property type="term" value="F:oxidoreductase activity"/>
    <property type="evidence" value="ECO:0007669"/>
    <property type="project" value="UniProtKB-KW"/>
</dbReference>
<evidence type="ECO:0008006" key="6">
    <source>
        <dbReference type="Google" id="ProtNLM"/>
    </source>
</evidence>
<dbReference type="Proteomes" id="UP000247099">
    <property type="component" value="Unassembled WGS sequence"/>
</dbReference>
<reference evidence="4 5" key="1">
    <citation type="submission" date="2018-05" db="EMBL/GenBank/DDBJ databases">
        <title>Coraliomargarita sinensis sp. nov., isolated from a marine solar saltern.</title>
        <authorList>
            <person name="Zhou L.Y."/>
        </authorList>
    </citation>
    <scope>NUCLEOTIDE SEQUENCE [LARGE SCALE GENOMIC DNA]</scope>
    <source>
        <strain evidence="4 5">WN38</strain>
    </source>
</reference>
<dbReference type="InterPro" id="IPR036291">
    <property type="entry name" value="NAD(P)-bd_dom_sf"/>
</dbReference>
<gene>
    <name evidence="4" type="ORF">DDZ13_11855</name>
</gene>
<dbReference type="GO" id="GO:0000166">
    <property type="term" value="F:nucleotide binding"/>
    <property type="evidence" value="ECO:0007669"/>
    <property type="project" value="InterPro"/>
</dbReference>
<organism evidence="4 5">
    <name type="scientific">Coraliomargarita sinensis</name>
    <dbReference type="NCBI Taxonomy" id="2174842"/>
    <lineage>
        <taxon>Bacteria</taxon>
        <taxon>Pseudomonadati</taxon>
        <taxon>Verrucomicrobiota</taxon>
        <taxon>Opitutia</taxon>
        <taxon>Puniceicoccales</taxon>
        <taxon>Coraliomargaritaceae</taxon>
        <taxon>Coraliomargarita</taxon>
    </lineage>
</organism>
<name>A0A317ZDI8_9BACT</name>
<dbReference type="InParanoid" id="A0A317ZDI8"/>
<dbReference type="PROSITE" id="PS51318">
    <property type="entry name" value="TAT"/>
    <property type="match status" value="1"/>
</dbReference>
<comment type="caution">
    <text evidence="4">The sequence shown here is derived from an EMBL/GenBank/DDBJ whole genome shotgun (WGS) entry which is preliminary data.</text>
</comment>
<proteinExistence type="predicted"/>
<feature type="domain" description="Gfo/Idh/MocA-like oxidoreductase bacterial type C-terminal" evidence="3">
    <location>
        <begin position="214"/>
        <end position="437"/>
    </location>
</feature>
<feature type="domain" description="Gfo/Idh/MocA-like oxidoreductase N-terminal" evidence="2">
    <location>
        <begin position="47"/>
        <end position="167"/>
    </location>
</feature>
<dbReference type="Pfam" id="PF01408">
    <property type="entry name" value="GFO_IDH_MocA"/>
    <property type="match status" value="1"/>
</dbReference>
<dbReference type="Pfam" id="PF19051">
    <property type="entry name" value="GFO_IDH_MocA_C2"/>
    <property type="match status" value="1"/>
</dbReference>
<dbReference type="InterPro" id="IPR043906">
    <property type="entry name" value="Gfo/Idh/MocA_OxRdtase_bact_C"/>
</dbReference>
<dbReference type="OrthoDB" id="9795543at2"/>
<dbReference type="Gene3D" id="3.30.360.10">
    <property type="entry name" value="Dihydrodipicolinate Reductase, domain 2"/>
    <property type="match status" value="1"/>
</dbReference>
<dbReference type="SUPFAM" id="SSF55347">
    <property type="entry name" value="Glyceraldehyde-3-phosphate dehydrogenase-like, C-terminal domain"/>
    <property type="match status" value="1"/>
</dbReference>
<dbReference type="InterPro" id="IPR000683">
    <property type="entry name" value="Gfo/Idh/MocA-like_OxRdtase_N"/>
</dbReference>
<keyword evidence="1" id="KW-0560">Oxidoreductase</keyword>
<dbReference type="AlphaFoldDB" id="A0A317ZDI8"/>
<sequence>MNPSSPITRRRFISDSSKTAAAAALATGIAPSILRAAAPASESNPVKVAQIGIGTRGMNLVRVAGSKPTCKVVAVCDVYKPHADRGLELCNNPEAVAYTDYKDMLNDPAIEAVIIATPDHWHEKMLLDCVAAGKDVYCEKGWTTSVEAAKRMRKAVKDAGAVMQLGHQGRQLAAADVAHDMIASGEIGDVTLVNCGRFFNGTEEAPPWRWYGHYSVKEPELEPREVLKLLDWEKWLGDAPNIDFNERHFWHWRCYWPYGTGQCGDLLSHEMDHVQTVLRYGIPDTCTTNAHLCHWKDDREVPDNWTSSYVFEEKDCVVTYEGCMNSRRAQTPEYIGRDGRIIFNNIGQSANIFERFGDEQAYQISRRPQPQPEQLFVPGKEHRRPDHMQDFLNCVRTREKPRCDEDQAFIETAVLMMALESYRQKRQVRWDKVKEAIV</sequence>
<evidence type="ECO:0000256" key="1">
    <source>
        <dbReference type="ARBA" id="ARBA00023002"/>
    </source>
</evidence>
<accession>A0A317ZDI8</accession>
<evidence type="ECO:0000313" key="5">
    <source>
        <dbReference type="Proteomes" id="UP000247099"/>
    </source>
</evidence>
<dbReference type="SUPFAM" id="SSF51735">
    <property type="entry name" value="NAD(P)-binding Rossmann-fold domains"/>
    <property type="match status" value="1"/>
</dbReference>
<protein>
    <recommendedName>
        <fullName evidence="6">Gfo/Idh/MocA family oxidoreductase</fullName>
    </recommendedName>
</protein>
<keyword evidence="5" id="KW-1185">Reference proteome</keyword>
<dbReference type="Gene3D" id="3.40.50.720">
    <property type="entry name" value="NAD(P)-binding Rossmann-like Domain"/>
    <property type="match status" value="1"/>
</dbReference>
<evidence type="ECO:0000313" key="4">
    <source>
        <dbReference type="EMBL" id="PXA03384.1"/>
    </source>
</evidence>
<dbReference type="InterPro" id="IPR006311">
    <property type="entry name" value="TAT_signal"/>
</dbReference>
<evidence type="ECO:0000259" key="3">
    <source>
        <dbReference type="Pfam" id="PF19051"/>
    </source>
</evidence>
<dbReference type="PANTHER" id="PTHR43818">
    <property type="entry name" value="BCDNA.GH03377"/>
    <property type="match status" value="1"/>
</dbReference>
<dbReference type="PANTHER" id="PTHR43818:SF11">
    <property type="entry name" value="BCDNA.GH03377"/>
    <property type="match status" value="1"/>
</dbReference>